<dbReference type="AlphaFoldDB" id="A0A7K3WJ13"/>
<gene>
    <name evidence="2" type="ORF">G1H19_21235</name>
</gene>
<dbReference type="EMBL" id="JAAGWK010000036">
    <property type="protein sequence ID" value="NEL56495.1"/>
    <property type="molecule type" value="Genomic_DNA"/>
</dbReference>
<protein>
    <submittedName>
        <fullName evidence="2">DUF3180 family protein</fullName>
    </submittedName>
</protein>
<dbReference type="Proteomes" id="UP000470470">
    <property type="component" value="Unassembled WGS sequence"/>
</dbReference>
<keyword evidence="1" id="KW-0472">Membrane</keyword>
<evidence type="ECO:0000256" key="1">
    <source>
        <dbReference type="SAM" id="Phobius"/>
    </source>
</evidence>
<dbReference type="RefSeq" id="WP_162392989.1">
    <property type="nucleotide sequence ID" value="NZ_JAABOZ010000003.1"/>
</dbReference>
<name>A0A7K3WJ13_9ACTN</name>
<organism evidence="2 3">
    <name type="scientific">Goekera deserti</name>
    <dbReference type="NCBI Taxonomy" id="2497753"/>
    <lineage>
        <taxon>Bacteria</taxon>
        <taxon>Bacillati</taxon>
        <taxon>Actinomycetota</taxon>
        <taxon>Actinomycetes</taxon>
        <taxon>Geodermatophilales</taxon>
        <taxon>Geodermatophilaceae</taxon>
        <taxon>Goekera</taxon>
    </lineage>
</organism>
<keyword evidence="1" id="KW-1133">Transmembrane helix</keyword>
<feature type="transmembrane region" description="Helical" evidence="1">
    <location>
        <begin position="148"/>
        <end position="166"/>
    </location>
</feature>
<feature type="transmembrane region" description="Helical" evidence="1">
    <location>
        <begin position="36"/>
        <end position="57"/>
    </location>
</feature>
<keyword evidence="1" id="KW-0812">Transmembrane</keyword>
<dbReference type="InterPro" id="IPR021517">
    <property type="entry name" value="DUF3180"/>
</dbReference>
<proteinExistence type="predicted"/>
<keyword evidence="3" id="KW-1185">Reference proteome</keyword>
<dbReference type="Pfam" id="PF11377">
    <property type="entry name" value="DUF3180"/>
    <property type="match status" value="1"/>
</dbReference>
<feature type="transmembrane region" description="Helical" evidence="1">
    <location>
        <begin position="107"/>
        <end position="128"/>
    </location>
</feature>
<accession>A0A7K3WJ13</accession>
<reference evidence="2 3" key="1">
    <citation type="submission" date="2020-02" db="EMBL/GenBank/DDBJ databases">
        <title>The whole genome sequence of CPCC 205119.</title>
        <authorList>
            <person name="Jiang Z."/>
        </authorList>
    </citation>
    <scope>NUCLEOTIDE SEQUENCE [LARGE SCALE GENOMIC DNA]</scope>
    <source>
        <strain evidence="2 3">CPCC 205119</strain>
    </source>
</reference>
<sequence length="174" mass="17923">MKPLRRRELVALGAVVALLSWLLVRRFYGDLPALDWWLPVPVGALAVAEALGARTLSQRLAEERAARGAARGEASAARGSEAAARTAAAGGPAPLARRVEPMLVARLAVLAQASAVTAAAIAGLWLGVLLHTVSELSRLAAAPGDARTAVVGAVLALALAASALYLERICRVPD</sequence>
<comment type="caution">
    <text evidence="2">The sequence shown here is derived from an EMBL/GenBank/DDBJ whole genome shotgun (WGS) entry which is preliminary data.</text>
</comment>
<evidence type="ECO:0000313" key="2">
    <source>
        <dbReference type="EMBL" id="NEL56495.1"/>
    </source>
</evidence>
<evidence type="ECO:0000313" key="3">
    <source>
        <dbReference type="Proteomes" id="UP000470470"/>
    </source>
</evidence>